<comment type="caution">
    <text evidence="2">The sequence shown here is derived from an EMBL/GenBank/DDBJ whole genome shotgun (WGS) entry which is preliminary data.</text>
</comment>
<protein>
    <submittedName>
        <fullName evidence="2">Uncharacterized protein</fullName>
    </submittedName>
</protein>
<evidence type="ECO:0000313" key="3">
    <source>
        <dbReference type="Proteomes" id="UP001299046"/>
    </source>
</evidence>
<evidence type="ECO:0000256" key="1">
    <source>
        <dbReference type="SAM" id="Phobius"/>
    </source>
</evidence>
<feature type="transmembrane region" description="Helical" evidence="1">
    <location>
        <begin position="70"/>
        <end position="89"/>
    </location>
</feature>
<keyword evidence="1" id="KW-0472">Membrane</keyword>
<name>A0ABU5YK49_9MYCO</name>
<reference evidence="2 3" key="1">
    <citation type="submission" date="2023-12" db="EMBL/GenBank/DDBJ databases">
        <title>Description of new species of Mycobacterium terrae complex isolated from sewage at the Sao Paulo Zoological Park Foundation in Brazil.</title>
        <authorList>
            <person name="Romagnoli C.L."/>
            <person name="Conceicao E.C."/>
            <person name="Machado E."/>
            <person name="Barreto L.B.P.F."/>
            <person name="Sharma A."/>
            <person name="Silva N.M."/>
            <person name="Marques L.E."/>
            <person name="Juliana M.A."/>
            <person name="Lourenco M.C.S."/>
            <person name="Digiampietri L.A."/>
            <person name="Suffys P.N."/>
            <person name="Viana-Niero C."/>
        </authorList>
    </citation>
    <scope>NUCLEOTIDE SEQUENCE [LARGE SCALE GENOMIC DNA]</scope>
    <source>
        <strain evidence="2 3">MYC123</strain>
    </source>
</reference>
<evidence type="ECO:0000313" key="2">
    <source>
        <dbReference type="EMBL" id="MEB3050422.1"/>
    </source>
</evidence>
<organism evidence="2 3">
    <name type="scientific">[Mycobacterium] zoologicum</name>
    <dbReference type="NCBI Taxonomy" id="2872311"/>
    <lineage>
        <taxon>Bacteria</taxon>
        <taxon>Bacillati</taxon>
        <taxon>Actinomycetota</taxon>
        <taxon>Actinomycetes</taxon>
        <taxon>Mycobacteriales</taxon>
        <taxon>Mycobacteriaceae</taxon>
        <taxon>Mycolicibacter</taxon>
    </lineage>
</organism>
<dbReference type="RefSeq" id="WP_224864550.1">
    <property type="nucleotide sequence ID" value="NZ_JAYJJS010000021.1"/>
</dbReference>
<dbReference type="EMBL" id="JAYJJT010000011">
    <property type="protein sequence ID" value="MEB3050422.1"/>
    <property type="molecule type" value="Genomic_DNA"/>
</dbReference>
<keyword evidence="3" id="KW-1185">Reference proteome</keyword>
<keyword evidence="1" id="KW-0812">Transmembrane</keyword>
<dbReference type="Proteomes" id="UP001299046">
    <property type="component" value="Unassembled WGS sequence"/>
</dbReference>
<proteinExistence type="predicted"/>
<keyword evidence="1" id="KW-1133">Transmembrane helix</keyword>
<gene>
    <name evidence="2" type="ORF">KV112_11855</name>
</gene>
<sequence length="96" mass="10547">MTSPEPQWFRGISRLLDYKITITVAKLLESALWLGLIYVVIGVVCLFLRPDGVQILQTRAQEQFGVPPSSIYEVATIGGVLLWPVMMVLPSTPCGG</sequence>
<feature type="transmembrane region" description="Helical" evidence="1">
    <location>
        <begin position="31"/>
        <end position="49"/>
    </location>
</feature>
<accession>A0ABU5YK49</accession>